<evidence type="ECO:0000256" key="4">
    <source>
        <dbReference type="ARBA" id="ARBA00022723"/>
    </source>
</evidence>
<dbReference type="PANTHER" id="PTHR47955:SF15">
    <property type="entry name" value="CYTOCHROME P450 71A2-LIKE"/>
    <property type="match status" value="1"/>
</dbReference>
<dbReference type="GO" id="GO:0016705">
    <property type="term" value="F:oxidoreductase activity, acting on paired donors, with incorporation or reduction of molecular oxygen"/>
    <property type="evidence" value="ECO:0007669"/>
    <property type="project" value="InterPro"/>
</dbReference>
<dbReference type="InterPro" id="IPR002401">
    <property type="entry name" value="Cyt_P450_E_grp-I"/>
</dbReference>
<evidence type="ECO:0000313" key="12">
    <source>
        <dbReference type="RefSeq" id="XP_022639241.1"/>
    </source>
</evidence>
<dbReference type="GO" id="GO:0020037">
    <property type="term" value="F:heme binding"/>
    <property type="evidence" value="ECO:0007669"/>
    <property type="project" value="InterPro"/>
</dbReference>
<dbReference type="PRINTS" id="PR00463">
    <property type="entry name" value="EP450I"/>
</dbReference>
<dbReference type="InterPro" id="IPR036396">
    <property type="entry name" value="Cyt_P450_sf"/>
</dbReference>
<gene>
    <name evidence="12" type="primary">LOC106766357</name>
</gene>
<dbReference type="PRINTS" id="PR00385">
    <property type="entry name" value="P450"/>
</dbReference>
<evidence type="ECO:0000313" key="11">
    <source>
        <dbReference type="Proteomes" id="UP000087766"/>
    </source>
</evidence>
<dbReference type="GeneID" id="106766357"/>
<dbReference type="GO" id="GO:0005506">
    <property type="term" value="F:iron ion binding"/>
    <property type="evidence" value="ECO:0007669"/>
    <property type="project" value="InterPro"/>
</dbReference>
<feature type="transmembrane region" description="Helical" evidence="10">
    <location>
        <begin position="15"/>
        <end position="32"/>
    </location>
</feature>
<evidence type="ECO:0000256" key="2">
    <source>
        <dbReference type="ARBA" id="ARBA00010617"/>
    </source>
</evidence>
<dbReference type="PANTHER" id="PTHR47955">
    <property type="entry name" value="CYTOCHROME P450 FAMILY 71 PROTEIN"/>
    <property type="match status" value="1"/>
</dbReference>
<name>A0A3Q0F6T2_VIGRR</name>
<evidence type="ECO:0000256" key="3">
    <source>
        <dbReference type="ARBA" id="ARBA00022617"/>
    </source>
</evidence>
<dbReference type="InterPro" id="IPR017972">
    <property type="entry name" value="Cyt_P450_CS"/>
</dbReference>
<reference evidence="11" key="1">
    <citation type="journal article" date="2014" name="Nat. Commun.">
        <title>Genome sequence of mungbean and insights into evolution within Vigna species.</title>
        <authorList>
            <person name="Kang Y.J."/>
            <person name="Kim S.K."/>
            <person name="Kim M.Y."/>
            <person name="Lestari P."/>
            <person name="Kim K.H."/>
            <person name="Ha B.K."/>
            <person name="Jun T.H."/>
            <person name="Hwang W.J."/>
            <person name="Lee T."/>
            <person name="Lee J."/>
            <person name="Shim S."/>
            <person name="Yoon M.Y."/>
            <person name="Jang Y.E."/>
            <person name="Han K.S."/>
            <person name="Taeprayoon P."/>
            <person name="Yoon N."/>
            <person name="Somta P."/>
            <person name="Tanya P."/>
            <person name="Kim K.S."/>
            <person name="Gwag J.G."/>
            <person name="Moon J.K."/>
            <person name="Lee Y.H."/>
            <person name="Park B.S."/>
            <person name="Bombarely A."/>
            <person name="Doyle J.J."/>
            <person name="Jackson S.A."/>
            <person name="Schafleitner R."/>
            <person name="Srinives P."/>
            <person name="Varshney R.K."/>
            <person name="Lee S.H."/>
        </authorList>
    </citation>
    <scope>NUCLEOTIDE SEQUENCE [LARGE SCALE GENOMIC DNA]</scope>
    <source>
        <strain evidence="11">cv. VC1973A</strain>
    </source>
</reference>
<dbReference type="CDD" id="cd11072">
    <property type="entry name" value="CYP71-like"/>
    <property type="match status" value="1"/>
</dbReference>
<keyword evidence="4 8" id="KW-0479">Metal-binding</keyword>
<dbReference type="Gene3D" id="1.10.630.10">
    <property type="entry name" value="Cytochrome P450"/>
    <property type="match status" value="1"/>
</dbReference>
<evidence type="ECO:0000256" key="9">
    <source>
        <dbReference type="RuleBase" id="RU000461"/>
    </source>
</evidence>
<evidence type="ECO:0000256" key="6">
    <source>
        <dbReference type="ARBA" id="ARBA00023004"/>
    </source>
</evidence>
<organism evidence="11 12">
    <name type="scientific">Vigna radiata var. radiata</name>
    <name type="common">Mung bean</name>
    <name type="synonym">Phaseolus aureus</name>
    <dbReference type="NCBI Taxonomy" id="3916"/>
    <lineage>
        <taxon>Eukaryota</taxon>
        <taxon>Viridiplantae</taxon>
        <taxon>Streptophyta</taxon>
        <taxon>Embryophyta</taxon>
        <taxon>Tracheophyta</taxon>
        <taxon>Spermatophyta</taxon>
        <taxon>Magnoliopsida</taxon>
        <taxon>eudicotyledons</taxon>
        <taxon>Gunneridae</taxon>
        <taxon>Pentapetalae</taxon>
        <taxon>rosids</taxon>
        <taxon>fabids</taxon>
        <taxon>Fabales</taxon>
        <taxon>Fabaceae</taxon>
        <taxon>Papilionoideae</taxon>
        <taxon>50 kb inversion clade</taxon>
        <taxon>NPAAA clade</taxon>
        <taxon>indigoferoid/millettioid clade</taxon>
        <taxon>Phaseoleae</taxon>
        <taxon>Vigna</taxon>
    </lineage>
</organism>
<dbReference type="AlphaFoldDB" id="A0A3Q0F6T2"/>
<dbReference type="RefSeq" id="XP_022639241.1">
    <property type="nucleotide sequence ID" value="XM_022783520.1"/>
</dbReference>
<dbReference type="InterPro" id="IPR001128">
    <property type="entry name" value="Cyt_P450"/>
</dbReference>
<keyword evidence="7 9" id="KW-0503">Monooxygenase</keyword>
<protein>
    <submittedName>
        <fullName evidence="12">Cytochrome P450 71A1 isoform X2</fullName>
    </submittedName>
</protein>
<evidence type="ECO:0000256" key="1">
    <source>
        <dbReference type="ARBA" id="ARBA00001971"/>
    </source>
</evidence>
<comment type="cofactor">
    <cofactor evidence="1 8">
        <name>heme</name>
        <dbReference type="ChEBI" id="CHEBI:30413"/>
    </cofactor>
</comment>
<keyword evidence="3 8" id="KW-0349">Heme</keyword>
<dbReference type="FunFam" id="1.10.630.10:FF:000126">
    <property type="entry name" value="Predicted protein"/>
    <property type="match status" value="1"/>
</dbReference>
<keyword evidence="11" id="KW-1185">Reference proteome</keyword>
<feature type="binding site" description="axial binding residue" evidence="8">
    <location>
        <position position="419"/>
    </location>
    <ligand>
        <name>heme</name>
        <dbReference type="ChEBI" id="CHEBI:30413"/>
    </ligand>
    <ligandPart>
        <name>Fe</name>
        <dbReference type="ChEBI" id="CHEBI:18248"/>
    </ligandPart>
</feature>
<dbReference type="SUPFAM" id="SSF48264">
    <property type="entry name" value="Cytochrome P450"/>
    <property type="match status" value="1"/>
</dbReference>
<accession>A0A3Q0F6T2</accession>
<dbReference type="PROSITE" id="PS00086">
    <property type="entry name" value="CYTOCHROME_P450"/>
    <property type="match status" value="1"/>
</dbReference>
<keyword evidence="5 9" id="KW-0560">Oxidoreductase</keyword>
<proteinExistence type="inferred from homology"/>
<dbReference type="GO" id="GO:0004497">
    <property type="term" value="F:monooxygenase activity"/>
    <property type="evidence" value="ECO:0007669"/>
    <property type="project" value="UniProtKB-KW"/>
</dbReference>
<evidence type="ECO:0000256" key="5">
    <source>
        <dbReference type="ARBA" id="ARBA00023002"/>
    </source>
</evidence>
<sequence length="490" mass="55182">MAHESTPRPCCQSSTLSLSFLCIFISIVFVVFKLSRRTKTSSPPSPPKIPFIGNLHQLGLLPHRSLQALSHKHGPLMLLQLGQVPTLIVSSADVAGEIFKTHDLVFMNRPKTTAAGIFLYGYKDVAFTPYGDEWRQKRKVTVLELVSMKSVRSVQFIRLEEVAEMMGAIREACANETASVNLSELLIALTNNIMSRCVLGQKYDTPDGSNNFGDVGRKLLTQFTSFCVIAEHKEKMTKKDGIKSEKKDFLYILLQLQETGSLGFELSQDTLKAMLMDMFIGASDTTSTTLEWTMAELMRNPNSMEKVQVEVRRVVGDKAEVDEDDVKQMSYLNCVIKETLRLHPPAPLLLPRETTSAVKLRGYNIPAKTRVMLNAWAIQRDPELWERPDEFLPDRFEKKDVDFKGQDLYIPFGGGRRGCPGITFGMSVAEYALANLLYWFDWKVPKTDATVQDIDMNERYGITVNKKVPLLLQPIPFSLGSGRKPSHIHL</sequence>
<keyword evidence="10" id="KW-1133">Transmembrane helix</keyword>
<evidence type="ECO:0000256" key="10">
    <source>
        <dbReference type="SAM" id="Phobius"/>
    </source>
</evidence>
<dbReference type="Pfam" id="PF00067">
    <property type="entry name" value="p450"/>
    <property type="match status" value="2"/>
</dbReference>
<keyword evidence="10" id="KW-0472">Membrane</keyword>
<dbReference type="Proteomes" id="UP000087766">
    <property type="component" value="Chromosome 7"/>
</dbReference>
<reference evidence="12" key="2">
    <citation type="submission" date="2025-08" db="UniProtKB">
        <authorList>
            <consortium name="RefSeq"/>
        </authorList>
    </citation>
    <scope>IDENTIFICATION</scope>
    <source>
        <tissue evidence="12">Leaf</tissue>
    </source>
</reference>
<comment type="similarity">
    <text evidence="2 9">Belongs to the cytochrome P450 family.</text>
</comment>
<evidence type="ECO:0000256" key="8">
    <source>
        <dbReference type="PIRSR" id="PIRSR602401-1"/>
    </source>
</evidence>
<evidence type="ECO:0000256" key="7">
    <source>
        <dbReference type="ARBA" id="ARBA00023033"/>
    </source>
</evidence>
<keyword evidence="6 8" id="KW-0408">Iron</keyword>
<keyword evidence="10" id="KW-0812">Transmembrane</keyword>